<keyword evidence="2" id="KW-1185">Reference proteome</keyword>
<sequence length="149" mass="16709">MNQIDAEIDDYLTRYAATLSAFDSTAAAQLWATPGMIIDDRFAGVVDDRETMAHSLEQSYPLYRELGLASVSHECLNVERLTAAISLVKVRWIFYGANGDQLTDSNAYYIVRRDDDGLHACVCIQLDDAEKLRALAAEHDIDLAEYTRE</sequence>
<protein>
    <recommendedName>
        <fullName evidence="3">SnoaL-like domain-containing protein</fullName>
    </recommendedName>
</protein>
<evidence type="ECO:0000313" key="2">
    <source>
        <dbReference type="Proteomes" id="UP001185779"/>
    </source>
</evidence>
<gene>
    <name evidence="1" type="ORF">R3P94_16285</name>
</gene>
<evidence type="ECO:0000313" key="1">
    <source>
        <dbReference type="EMBL" id="MDV6308842.1"/>
    </source>
</evidence>
<accession>A0ABU4DGH6</accession>
<organism evidence="1 2">
    <name type="scientific">Gordonia amicalis</name>
    <dbReference type="NCBI Taxonomy" id="89053"/>
    <lineage>
        <taxon>Bacteria</taxon>
        <taxon>Bacillati</taxon>
        <taxon>Actinomycetota</taxon>
        <taxon>Actinomycetes</taxon>
        <taxon>Mycobacteriales</taxon>
        <taxon>Gordoniaceae</taxon>
        <taxon>Gordonia</taxon>
    </lineage>
</organism>
<comment type="caution">
    <text evidence="1">The sequence shown here is derived from an EMBL/GenBank/DDBJ whole genome shotgun (WGS) entry which is preliminary data.</text>
</comment>
<dbReference type="SUPFAM" id="SSF54427">
    <property type="entry name" value="NTF2-like"/>
    <property type="match status" value="1"/>
</dbReference>
<dbReference type="EMBL" id="JAWLKI010000019">
    <property type="protein sequence ID" value="MDV6308842.1"/>
    <property type="molecule type" value="Genomic_DNA"/>
</dbReference>
<proteinExistence type="predicted"/>
<evidence type="ECO:0008006" key="3">
    <source>
        <dbReference type="Google" id="ProtNLM"/>
    </source>
</evidence>
<dbReference type="Proteomes" id="UP001185779">
    <property type="component" value="Unassembled WGS sequence"/>
</dbReference>
<dbReference type="InterPro" id="IPR032710">
    <property type="entry name" value="NTF2-like_dom_sf"/>
</dbReference>
<dbReference type="RefSeq" id="WP_006434569.1">
    <property type="nucleotide sequence ID" value="NZ_JAAXON010000002.1"/>
</dbReference>
<reference evidence="1 2" key="1">
    <citation type="submission" date="2023-10" db="EMBL/GenBank/DDBJ databases">
        <title>Development of a sustainable strategy for remediation of hydrocarbon-contaminated territories based on the waste exchange concept.</title>
        <authorList>
            <person name="Krivoruchko A."/>
        </authorList>
    </citation>
    <scope>NUCLEOTIDE SEQUENCE [LARGE SCALE GENOMIC DNA]</scope>
    <source>
        <strain evidence="1 2">IEGM 1266</strain>
    </source>
</reference>
<name>A0ABU4DGH6_9ACTN</name>